<dbReference type="Gene3D" id="3.10.580.10">
    <property type="entry name" value="CBS-domain"/>
    <property type="match status" value="1"/>
</dbReference>
<proteinExistence type="inferred from homology"/>
<feature type="transmembrane region" description="Helical" evidence="10">
    <location>
        <begin position="440"/>
        <end position="459"/>
    </location>
</feature>
<evidence type="ECO:0000256" key="4">
    <source>
        <dbReference type="ARBA" id="ARBA00022737"/>
    </source>
</evidence>
<comment type="caution">
    <text evidence="13">The sequence shown here is derived from an EMBL/GenBank/DDBJ whole genome shotgun (WGS) entry which is preliminary data.</text>
</comment>
<evidence type="ECO:0000313" key="13">
    <source>
        <dbReference type="EMBL" id="KAL0476315.1"/>
    </source>
</evidence>
<dbReference type="SUPFAM" id="SSF54631">
    <property type="entry name" value="CBS-domain pair"/>
    <property type="match status" value="1"/>
</dbReference>
<keyword evidence="3 10" id="KW-0812">Transmembrane</keyword>
<dbReference type="PRINTS" id="PR00762">
    <property type="entry name" value="CLCHANNEL"/>
</dbReference>
<dbReference type="PROSITE" id="PS51371">
    <property type="entry name" value="CBS"/>
    <property type="match status" value="1"/>
</dbReference>
<evidence type="ECO:0000256" key="8">
    <source>
        <dbReference type="ARBA" id="ARBA00023214"/>
    </source>
</evidence>
<feature type="transmembrane region" description="Helical" evidence="10">
    <location>
        <begin position="282"/>
        <end position="300"/>
    </location>
</feature>
<dbReference type="EMBL" id="JAOPGA020000004">
    <property type="protein sequence ID" value="KAL0476315.1"/>
    <property type="molecule type" value="Genomic_DNA"/>
</dbReference>
<organism evidence="13 14">
    <name type="scientific">Acrasis kona</name>
    <dbReference type="NCBI Taxonomy" id="1008807"/>
    <lineage>
        <taxon>Eukaryota</taxon>
        <taxon>Discoba</taxon>
        <taxon>Heterolobosea</taxon>
        <taxon>Tetramitia</taxon>
        <taxon>Eutetramitia</taxon>
        <taxon>Acrasidae</taxon>
        <taxon>Acrasis</taxon>
    </lineage>
</organism>
<name>A0AAW2YGS3_9EUKA</name>
<evidence type="ECO:0000256" key="1">
    <source>
        <dbReference type="ARBA" id="ARBA00004141"/>
    </source>
</evidence>
<feature type="transmembrane region" description="Helical" evidence="10">
    <location>
        <begin position="97"/>
        <end position="121"/>
    </location>
</feature>
<keyword evidence="14" id="KW-1185">Reference proteome</keyword>
<feature type="transmembrane region" description="Helical" evidence="10">
    <location>
        <begin position="142"/>
        <end position="163"/>
    </location>
</feature>
<accession>A0AAW2YGS3</accession>
<dbReference type="InterPro" id="IPR050970">
    <property type="entry name" value="Cl_channel_volt-gated"/>
</dbReference>
<dbReference type="PANTHER" id="PTHR45720">
    <property type="entry name" value="CHLORIDE CHANNEL PROTEIN 2"/>
    <property type="match status" value="1"/>
</dbReference>
<evidence type="ECO:0000313" key="14">
    <source>
        <dbReference type="Proteomes" id="UP001431209"/>
    </source>
</evidence>
<feature type="transmembrane region" description="Helical" evidence="10">
    <location>
        <begin position="244"/>
        <end position="270"/>
    </location>
</feature>
<gene>
    <name evidence="13" type="ORF">AKO1_003523</name>
</gene>
<feature type="transmembrane region" description="Helical" evidence="10">
    <location>
        <begin position="533"/>
        <end position="558"/>
    </location>
</feature>
<dbReference type="PANTHER" id="PTHR45720:SF10">
    <property type="entry name" value="CHLORIDE CHANNEL PROTEIN 2"/>
    <property type="match status" value="1"/>
</dbReference>
<comment type="subcellular location">
    <subcellularLocation>
        <location evidence="1 10">Membrane</location>
        <topology evidence="1 10">Multi-pass membrane protein</topology>
    </subcellularLocation>
</comment>
<feature type="transmembrane region" description="Helical" evidence="10">
    <location>
        <begin position="198"/>
        <end position="223"/>
    </location>
</feature>
<dbReference type="InterPro" id="IPR014743">
    <property type="entry name" value="Cl-channel_core"/>
</dbReference>
<dbReference type="InterPro" id="IPR001807">
    <property type="entry name" value="ClC"/>
</dbReference>
<dbReference type="Gene3D" id="1.10.3080.10">
    <property type="entry name" value="Clc chloride channel"/>
    <property type="match status" value="1"/>
</dbReference>
<dbReference type="GO" id="GO:0016020">
    <property type="term" value="C:membrane"/>
    <property type="evidence" value="ECO:0007669"/>
    <property type="project" value="UniProtKB-SubCell"/>
</dbReference>
<protein>
    <recommendedName>
        <fullName evidence="10">Chloride channel protein</fullName>
    </recommendedName>
</protein>
<evidence type="ECO:0000259" key="12">
    <source>
        <dbReference type="PROSITE" id="PS51371"/>
    </source>
</evidence>
<dbReference type="GO" id="GO:0005247">
    <property type="term" value="F:voltage-gated chloride channel activity"/>
    <property type="evidence" value="ECO:0007669"/>
    <property type="project" value="TreeGrafter"/>
</dbReference>
<feature type="transmembrane region" description="Helical" evidence="10">
    <location>
        <begin position="504"/>
        <end position="527"/>
    </location>
</feature>
<dbReference type="AlphaFoldDB" id="A0AAW2YGS3"/>
<comment type="similarity">
    <text evidence="10">Belongs to the chloride channel (TC 2.A.49) family.</text>
</comment>
<keyword evidence="9" id="KW-0129">CBS domain</keyword>
<dbReference type="InterPro" id="IPR000644">
    <property type="entry name" value="CBS_dom"/>
</dbReference>
<feature type="region of interest" description="Disordered" evidence="11">
    <location>
        <begin position="1"/>
        <end position="28"/>
    </location>
</feature>
<keyword evidence="6 10" id="KW-0406">Ion transport</keyword>
<dbReference type="SUPFAM" id="SSF81340">
    <property type="entry name" value="Clc chloride channel"/>
    <property type="match status" value="1"/>
</dbReference>
<keyword evidence="5 10" id="KW-1133">Transmembrane helix</keyword>
<keyword evidence="8 10" id="KW-0868">Chloride</keyword>
<evidence type="ECO:0000256" key="3">
    <source>
        <dbReference type="ARBA" id="ARBA00022692"/>
    </source>
</evidence>
<evidence type="ECO:0000256" key="2">
    <source>
        <dbReference type="ARBA" id="ARBA00022448"/>
    </source>
</evidence>
<keyword evidence="4" id="KW-0677">Repeat</keyword>
<evidence type="ECO:0000256" key="6">
    <source>
        <dbReference type="ARBA" id="ARBA00023065"/>
    </source>
</evidence>
<dbReference type="Proteomes" id="UP001431209">
    <property type="component" value="Unassembled WGS sequence"/>
</dbReference>
<sequence>MNDDDYDANNQDNFTSINSETKLGRSESVATDGFVSEDDYLPSRYLKRSNSEIELATFQERVKAERELSVPEGSFFVRNYRAITKFLKHDAKEHERWVWTFLTLVGLTGGTISFVHDEIIAAIFQLRRTLIAAVPSSFAGQMILWILFNFILVYIALNITYWISPAAEGSGIPPIKAIVNGAPLTDPLSFRTLVAKTLALPIVLGSGLFLGKVGPAIHMGALISNNMMNLRIFHPIRKNDKLKMQMITCGTALGVGANFGAPTGGVFFAMEIVGTFYSLRNYLKIFYVCVLGALTERLFLAVRSSDLYLHVVWNTNFTMPGFAIPEFILYLLLGVLLGLFGIVFIYCNRKLLELRDTIGKRRLFVFTNRFKSQHPLADKFLGLLENRFIWTMVISIVTSVFTFPGTIGHYYSLAPKRTMEDLLSYDLNDANGQDWTKGDIFTNLIVFFIIRTILTLFSISLPIPGGMYVPLLVMGGAFGRIFGEVMRGMFPLGFMDTSPINPGGYALVGAVALTGSVTHAFSTVFIISDITGIVFHLPNLITAFISIRLSMSVMTSIYDSVIKLRKWDVLLEPNTDRENIVVKEVMTKMGEKDALSEQCSIYDTLEFLKRHEKEHGETNSRISKQVPIVYSKRSMVLTGAINTNVLKKETQDFINLNAGINLQDPSAPPFLPYGVNTQPFLLTEDTPVLQAHALFSAVKIELAYVVRNGRLVGCMHKRDVTAVSGEKNSSLGRFLSHMKRVNSWKVLTGAETAEQANKKHEDTLMDELPEMAGTRAPHANDDPSTIVHVDEDDVDVGSIEIRSPSQHDGRQL</sequence>
<evidence type="ECO:0000256" key="9">
    <source>
        <dbReference type="PROSITE-ProRule" id="PRU00703"/>
    </source>
</evidence>
<keyword evidence="2 10" id="KW-0813">Transport</keyword>
<evidence type="ECO:0000256" key="11">
    <source>
        <dbReference type="SAM" id="MobiDB-lite"/>
    </source>
</evidence>
<feature type="transmembrane region" description="Helical" evidence="10">
    <location>
        <begin position="465"/>
        <end position="483"/>
    </location>
</feature>
<feature type="transmembrane region" description="Helical" evidence="10">
    <location>
        <begin position="327"/>
        <end position="346"/>
    </location>
</feature>
<feature type="transmembrane region" description="Helical" evidence="10">
    <location>
        <begin position="388"/>
        <end position="411"/>
    </location>
</feature>
<reference evidence="13 14" key="1">
    <citation type="submission" date="2024-03" db="EMBL/GenBank/DDBJ databases">
        <title>The Acrasis kona genome and developmental transcriptomes reveal deep origins of eukaryotic multicellular pathways.</title>
        <authorList>
            <person name="Sheikh S."/>
            <person name="Fu C.-J."/>
            <person name="Brown M.W."/>
            <person name="Baldauf S.L."/>
        </authorList>
    </citation>
    <scope>NUCLEOTIDE SEQUENCE [LARGE SCALE GENOMIC DNA]</scope>
    <source>
        <strain evidence="13 14">ATCC MYA-3509</strain>
    </source>
</reference>
<evidence type="ECO:0000256" key="5">
    <source>
        <dbReference type="ARBA" id="ARBA00022989"/>
    </source>
</evidence>
<keyword evidence="7 10" id="KW-0472">Membrane</keyword>
<feature type="domain" description="CBS" evidence="12">
    <location>
        <begin position="675"/>
        <end position="730"/>
    </location>
</feature>
<dbReference type="InterPro" id="IPR046342">
    <property type="entry name" value="CBS_dom_sf"/>
</dbReference>
<evidence type="ECO:0000256" key="7">
    <source>
        <dbReference type="ARBA" id="ARBA00023136"/>
    </source>
</evidence>
<dbReference type="Pfam" id="PF00654">
    <property type="entry name" value="Voltage_CLC"/>
    <property type="match status" value="1"/>
</dbReference>
<evidence type="ECO:0000256" key="10">
    <source>
        <dbReference type="RuleBase" id="RU361221"/>
    </source>
</evidence>